<sequence length="144" mass="16331">MQPKRHGSSSNSQGGWTHNLIPDLNEEPPASEDQFENLSRQIPKVFHPYISNTSLQDVEPDGNCGFRSVALGLGLTEDDWPIIRSDLVLHLESNQEKYRWIFGTRGDVQMDMSLCLCAVATYCILVDKKDRKITNIDLNIELEN</sequence>
<proteinExistence type="predicted"/>
<dbReference type="Proteomes" id="UP000245207">
    <property type="component" value="Unassembled WGS sequence"/>
</dbReference>
<evidence type="ECO:0000313" key="3">
    <source>
        <dbReference type="EMBL" id="PWA65135.1"/>
    </source>
</evidence>
<accession>A0A2U1MV46</accession>
<reference evidence="3 4" key="1">
    <citation type="journal article" date="2018" name="Mol. Plant">
        <title>The genome of Artemisia annua provides insight into the evolution of Asteraceae family and artemisinin biosynthesis.</title>
        <authorList>
            <person name="Shen Q."/>
            <person name="Zhang L."/>
            <person name="Liao Z."/>
            <person name="Wang S."/>
            <person name="Yan T."/>
            <person name="Shi P."/>
            <person name="Liu M."/>
            <person name="Fu X."/>
            <person name="Pan Q."/>
            <person name="Wang Y."/>
            <person name="Lv Z."/>
            <person name="Lu X."/>
            <person name="Zhang F."/>
            <person name="Jiang W."/>
            <person name="Ma Y."/>
            <person name="Chen M."/>
            <person name="Hao X."/>
            <person name="Li L."/>
            <person name="Tang Y."/>
            <person name="Lv G."/>
            <person name="Zhou Y."/>
            <person name="Sun X."/>
            <person name="Brodelius P.E."/>
            <person name="Rose J.K.C."/>
            <person name="Tang K."/>
        </authorList>
    </citation>
    <scope>NUCLEOTIDE SEQUENCE [LARGE SCALE GENOMIC DNA]</scope>
    <source>
        <strain evidence="4">cv. Huhao1</strain>
        <tissue evidence="3">Leaf</tissue>
    </source>
</reference>
<protein>
    <recommendedName>
        <fullName evidence="2">OTU domain-containing protein</fullName>
    </recommendedName>
</protein>
<gene>
    <name evidence="3" type="ORF">CTI12_AA335860</name>
</gene>
<evidence type="ECO:0000259" key="2">
    <source>
        <dbReference type="PROSITE" id="PS50802"/>
    </source>
</evidence>
<dbReference type="CDD" id="cd22744">
    <property type="entry name" value="OTU"/>
    <property type="match status" value="1"/>
</dbReference>
<comment type="caution">
    <text evidence="3">The sequence shown here is derived from an EMBL/GenBank/DDBJ whole genome shotgun (WGS) entry which is preliminary data.</text>
</comment>
<dbReference type="Gene3D" id="3.90.70.80">
    <property type="match status" value="1"/>
</dbReference>
<organism evidence="3 4">
    <name type="scientific">Artemisia annua</name>
    <name type="common">Sweet wormwood</name>
    <dbReference type="NCBI Taxonomy" id="35608"/>
    <lineage>
        <taxon>Eukaryota</taxon>
        <taxon>Viridiplantae</taxon>
        <taxon>Streptophyta</taxon>
        <taxon>Embryophyta</taxon>
        <taxon>Tracheophyta</taxon>
        <taxon>Spermatophyta</taxon>
        <taxon>Magnoliopsida</taxon>
        <taxon>eudicotyledons</taxon>
        <taxon>Gunneridae</taxon>
        <taxon>Pentapetalae</taxon>
        <taxon>asterids</taxon>
        <taxon>campanulids</taxon>
        <taxon>Asterales</taxon>
        <taxon>Asteraceae</taxon>
        <taxon>Asteroideae</taxon>
        <taxon>Anthemideae</taxon>
        <taxon>Artemisiinae</taxon>
        <taxon>Artemisia</taxon>
    </lineage>
</organism>
<keyword evidence="4" id="KW-1185">Reference proteome</keyword>
<name>A0A2U1MV46_ARTAN</name>
<feature type="domain" description="OTU" evidence="2">
    <location>
        <begin position="53"/>
        <end position="144"/>
    </location>
</feature>
<dbReference type="AlphaFoldDB" id="A0A2U1MV46"/>
<dbReference type="InterPro" id="IPR003323">
    <property type="entry name" value="OTU_dom"/>
</dbReference>
<evidence type="ECO:0000313" key="4">
    <source>
        <dbReference type="Proteomes" id="UP000245207"/>
    </source>
</evidence>
<evidence type="ECO:0000256" key="1">
    <source>
        <dbReference type="SAM" id="MobiDB-lite"/>
    </source>
</evidence>
<feature type="region of interest" description="Disordered" evidence="1">
    <location>
        <begin position="1"/>
        <end position="32"/>
    </location>
</feature>
<dbReference type="PROSITE" id="PS50802">
    <property type="entry name" value="OTU"/>
    <property type="match status" value="1"/>
</dbReference>
<dbReference type="OrthoDB" id="1582947at2759"/>
<dbReference type="EMBL" id="PKPP01004281">
    <property type="protein sequence ID" value="PWA65135.1"/>
    <property type="molecule type" value="Genomic_DNA"/>
</dbReference>